<dbReference type="Pfam" id="PF00664">
    <property type="entry name" value="ABC_membrane"/>
    <property type="match status" value="2"/>
</dbReference>
<evidence type="ECO:0000256" key="3">
    <source>
        <dbReference type="ARBA" id="ARBA00022448"/>
    </source>
</evidence>
<evidence type="ECO:0000259" key="12">
    <source>
        <dbReference type="PROSITE" id="PS50929"/>
    </source>
</evidence>
<comment type="caution">
    <text evidence="13">The sequence shown here is derived from an EMBL/GenBank/DDBJ whole genome shotgun (WGS) entry which is preliminary data.</text>
</comment>
<dbReference type="Pfam" id="PF00005">
    <property type="entry name" value="ABC_tran"/>
    <property type="match status" value="2"/>
</dbReference>
<evidence type="ECO:0000256" key="7">
    <source>
        <dbReference type="ARBA" id="ARBA00022840"/>
    </source>
</evidence>
<feature type="transmembrane region" description="Helical" evidence="10">
    <location>
        <begin position="6"/>
        <end position="24"/>
    </location>
</feature>
<feature type="transmembrane region" description="Helical" evidence="10">
    <location>
        <begin position="106"/>
        <end position="126"/>
    </location>
</feature>
<evidence type="ECO:0000256" key="5">
    <source>
        <dbReference type="ARBA" id="ARBA00022737"/>
    </source>
</evidence>
<dbReference type="InterPro" id="IPR017871">
    <property type="entry name" value="ABC_transporter-like_CS"/>
</dbReference>
<keyword evidence="14" id="KW-1185">Reference proteome</keyword>
<feature type="transmembrane region" description="Helical" evidence="10">
    <location>
        <begin position="374"/>
        <end position="392"/>
    </location>
</feature>
<reference evidence="13" key="1">
    <citation type="submission" date="2021-01" db="EMBL/GenBank/DDBJ databases">
        <authorList>
            <person name="Li R."/>
            <person name="Bekaert M."/>
        </authorList>
    </citation>
    <scope>NUCLEOTIDE SEQUENCE</scope>
    <source>
        <strain evidence="13">Farmed</strain>
    </source>
</reference>
<dbReference type="SUPFAM" id="SSF52540">
    <property type="entry name" value="P-loop containing nucleoside triphosphate hydrolases"/>
    <property type="match status" value="2"/>
</dbReference>
<dbReference type="PANTHER" id="PTHR24223:SF447">
    <property type="entry name" value="MULTIDRUG RESISTANCE-ASSOCIATED PROTEIN 5"/>
    <property type="match status" value="1"/>
</dbReference>
<keyword evidence="7" id="KW-0067">ATP-binding</keyword>
<keyword evidence="9 10" id="KW-0472">Membrane</keyword>
<keyword evidence="6" id="KW-0547">Nucleotide-binding</keyword>
<dbReference type="InterPro" id="IPR003593">
    <property type="entry name" value="AAA+_ATPase"/>
</dbReference>
<dbReference type="InterPro" id="IPR050173">
    <property type="entry name" value="ABC_transporter_C-like"/>
</dbReference>
<keyword evidence="8 10" id="KW-1133">Transmembrane helix</keyword>
<evidence type="ECO:0000313" key="13">
    <source>
        <dbReference type="EMBL" id="CAE1178316.1"/>
    </source>
</evidence>
<organism evidence="13 14">
    <name type="scientific">Acanthosepion pharaonis</name>
    <name type="common">Pharaoh cuttlefish</name>
    <name type="synonym">Sepia pharaonis</name>
    <dbReference type="NCBI Taxonomy" id="158019"/>
    <lineage>
        <taxon>Eukaryota</taxon>
        <taxon>Metazoa</taxon>
        <taxon>Spiralia</taxon>
        <taxon>Lophotrochozoa</taxon>
        <taxon>Mollusca</taxon>
        <taxon>Cephalopoda</taxon>
        <taxon>Coleoidea</taxon>
        <taxon>Decapodiformes</taxon>
        <taxon>Sepiida</taxon>
        <taxon>Sepiina</taxon>
        <taxon>Sepiidae</taxon>
        <taxon>Acanthosepion</taxon>
    </lineage>
</organism>
<dbReference type="Proteomes" id="UP000597762">
    <property type="component" value="Unassembled WGS sequence"/>
</dbReference>
<feature type="transmembrane region" description="Helical" evidence="10">
    <location>
        <begin position="29"/>
        <end position="46"/>
    </location>
</feature>
<dbReference type="FunFam" id="3.40.50.300:FF:000074">
    <property type="entry name" value="Multidrug resistance-associated protein 5 isoform 1"/>
    <property type="match status" value="1"/>
</dbReference>
<dbReference type="PROSITE" id="PS50893">
    <property type="entry name" value="ABC_TRANSPORTER_2"/>
    <property type="match status" value="2"/>
</dbReference>
<evidence type="ECO:0000256" key="2">
    <source>
        <dbReference type="ARBA" id="ARBA00009726"/>
    </source>
</evidence>
<dbReference type="InterPro" id="IPR036640">
    <property type="entry name" value="ABC1_TM_sf"/>
</dbReference>
<feature type="transmembrane region" description="Helical" evidence="10">
    <location>
        <begin position="474"/>
        <end position="492"/>
    </location>
</feature>
<keyword evidence="5" id="KW-0677">Repeat</keyword>
<comment type="similarity">
    <text evidence="2">Belongs to the ABC transporter superfamily. ABCC family. Conjugate transporter (TC 3.A.1.208) subfamily.</text>
</comment>
<dbReference type="InterPro" id="IPR003439">
    <property type="entry name" value="ABC_transporter-like_ATP-bd"/>
</dbReference>
<protein>
    <submittedName>
        <fullName evidence="13">ABCC5</fullName>
    </submittedName>
</protein>
<keyword evidence="3" id="KW-0813">Transport</keyword>
<dbReference type="GO" id="GO:0140359">
    <property type="term" value="F:ABC-type transporter activity"/>
    <property type="evidence" value="ECO:0007669"/>
    <property type="project" value="InterPro"/>
</dbReference>
<dbReference type="PANTHER" id="PTHR24223">
    <property type="entry name" value="ATP-BINDING CASSETTE SUB-FAMILY C"/>
    <property type="match status" value="1"/>
</dbReference>
<dbReference type="Gene3D" id="3.40.50.300">
    <property type="entry name" value="P-loop containing nucleotide triphosphate hydrolases"/>
    <property type="match status" value="2"/>
</dbReference>
<dbReference type="OrthoDB" id="6500128at2759"/>
<feature type="transmembrane region" description="Helical" evidence="10">
    <location>
        <begin position="585"/>
        <end position="608"/>
    </location>
</feature>
<accession>A0A812BD09</accession>
<evidence type="ECO:0000256" key="10">
    <source>
        <dbReference type="SAM" id="Phobius"/>
    </source>
</evidence>
<dbReference type="AlphaFoldDB" id="A0A812BD09"/>
<evidence type="ECO:0000256" key="6">
    <source>
        <dbReference type="ARBA" id="ARBA00022741"/>
    </source>
</evidence>
<sequence length="891" mass="101483">MCLISPYLFSIPFYLFLGLGYSIYLMREWGLLAAAIFFVLLSRYIANVRSETVFLTDERVRKMSEIVNSIKLIKMYAWEKPFMESVMAIRKKEKKLLQPSTTLQSISTGIAPVIPTLSSVITIALFRATGHRISASTVDYYSFFFLFYTFIIFDITTIQIGDRGTNLSGGQKQRVSVARAVYSNRDIYLLDDPLSAVDVHVGRHIFYECFKKYMHERTIILVTHQLQYLKDCDLILVMDQGRIVECGTYDEVLQMNGYYARMIETFYTKPLTEENKNPTLAFATIVFGNWWLSYWITNTDNSHQKNSNSTVNDLQSERTSEAPSTIDLWISNTTQQTYLNSTYSPILFFTTNSSDTTTNSTVTNNSINKNDDKFYLIVYSGVAILIPIVFSLKGFSLAKVTMTASTNIHDKVLQSVMKSPMSFFDANPPGRILNRFSRDLDEADVNLPQLLDLMVQISTQSVLVILTSIQVEPWLVFAFIPALAGLIALRYFSIQAVRQLKRIENEKRSPLLSHVNTTAFGLVTINSFNQQDFFRERFRYHNDVNSSVNFMFDASLRWVGVRMDLLFTCVSIIAAFLFVFSRNSIAPSFAAMSLGFINLILNVSQFFIRLVNDTEARFTSIERLDEYMSLPVEVDDTANVRPTCADWPVSGDIQFSEVWMRYRDDMNPVLKQVSFHIFDKQKVGIVGRTGAGKSSLGSVIFRLVDIYKGHIYIDQVDIATISLEELRSKISIIPQDPVLFTGTMRYNLDPFSKYTDDELWQALSKVHMKNKIISMEVGLEFMVEENGDNLSVGERQLVCMARAILRNNKILLLDEATASIDTETDAMIQLTIRSAFAECTVLTIAHRLNTVLHCDKILVMDKGQVIEFASPNALMNDPESTFFQMVQLGDH</sequence>
<dbReference type="PROSITE" id="PS50929">
    <property type="entry name" value="ABC_TM1F"/>
    <property type="match status" value="2"/>
</dbReference>
<dbReference type="GO" id="GO:0012505">
    <property type="term" value="C:endomembrane system"/>
    <property type="evidence" value="ECO:0007669"/>
    <property type="project" value="UniProtKB-SubCell"/>
</dbReference>
<feature type="transmembrane region" description="Helical" evidence="10">
    <location>
        <begin position="559"/>
        <end position="579"/>
    </location>
</feature>
<name>A0A812BD09_ACAPH</name>
<dbReference type="GO" id="GO:0005524">
    <property type="term" value="F:ATP binding"/>
    <property type="evidence" value="ECO:0007669"/>
    <property type="project" value="UniProtKB-KW"/>
</dbReference>
<feature type="domain" description="ABC transmembrane type-1" evidence="12">
    <location>
        <begin position="375"/>
        <end position="616"/>
    </location>
</feature>
<gene>
    <name evidence="13" type="ORF">SPHA_15119</name>
</gene>
<dbReference type="InterPro" id="IPR011527">
    <property type="entry name" value="ABC1_TM_dom"/>
</dbReference>
<dbReference type="Gene3D" id="1.20.1560.10">
    <property type="entry name" value="ABC transporter type 1, transmembrane domain"/>
    <property type="match status" value="1"/>
</dbReference>
<evidence type="ECO:0000313" key="14">
    <source>
        <dbReference type="Proteomes" id="UP000597762"/>
    </source>
</evidence>
<dbReference type="PROSITE" id="PS00211">
    <property type="entry name" value="ABC_TRANSPORTER_1"/>
    <property type="match status" value="2"/>
</dbReference>
<evidence type="ECO:0000256" key="1">
    <source>
        <dbReference type="ARBA" id="ARBA00004127"/>
    </source>
</evidence>
<dbReference type="CDD" id="cd03244">
    <property type="entry name" value="ABCC_MRP_domain2"/>
    <property type="match status" value="1"/>
</dbReference>
<feature type="domain" description="ABC transporter" evidence="11">
    <location>
        <begin position="48"/>
        <end position="265"/>
    </location>
</feature>
<feature type="domain" description="ABC transmembrane type-1" evidence="12">
    <location>
        <begin position="31"/>
        <end position="138"/>
    </location>
</feature>
<evidence type="ECO:0000256" key="9">
    <source>
        <dbReference type="ARBA" id="ARBA00023136"/>
    </source>
</evidence>
<feature type="domain" description="ABC transporter" evidence="11">
    <location>
        <begin position="653"/>
        <end position="887"/>
    </location>
</feature>
<keyword evidence="4 10" id="KW-0812">Transmembrane</keyword>
<proteinExistence type="inferred from homology"/>
<comment type="subcellular location">
    <subcellularLocation>
        <location evidence="1">Endomembrane system</location>
        <topology evidence="1">Multi-pass membrane protein</topology>
    </subcellularLocation>
</comment>
<dbReference type="GO" id="GO:0016887">
    <property type="term" value="F:ATP hydrolysis activity"/>
    <property type="evidence" value="ECO:0007669"/>
    <property type="project" value="InterPro"/>
</dbReference>
<feature type="transmembrane region" description="Helical" evidence="10">
    <location>
        <begin position="279"/>
        <end position="297"/>
    </location>
</feature>
<dbReference type="GO" id="GO:0016020">
    <property type="term" value="C:membrane"/>
    <property type="evidence" value="ECO:0007669"/>
    <property type="project" value="InterPro"/>
</dbReference>
<evidence type="ECO:0000259" key="11">
    <source>
        <dbReference type="PROSITE" id="PS50893"/>
    </source>
</evidence>
<evidence type="ECO:0000256" key="8">
    <source>
        <dbReference type="ARBA" id="ARBA00022989"/>
    </source>
</evidence>
<dbReference type="EMBL" id="CAHIKZ030000524">
    <property type="protein sequence ID" value="CAE1178316.1"/>
    <property type="molecule type" value="Genomic_DNA"/>
</dbReference>
<feature type="transmembrane region" description="Helical" evidence="10">
    <location>
        <begin position="138"/>
        <end position="160"/>
    </location>
</feature>
<dbReference type="InterPro" id="IPR027417">
    <property type="entry name" value="P-loop_NTPase"/>
</dbReference>
<dbReference type="SUPFAM" id="SSF90123">
    <property type="entry name" value="ABC transporter transmembrane region"/>
    <property type="match status" value="2"/>
</dbReference>
<evidence type="ECO:0000256" key="4">
    <source>
        <dbReference type="ARBA" id="ARBA00022692"/>
    </source>
</evidence>
<dbReference type="SMART" id="SM00382">
    <property type="entry name" value="AAA"/>
    <property type="match status" value="1"/>
</dbReference>